<feature type="domain" description="Cation/H+ exchanger transmembrane" evidence="11">
    <location>
        <begin position="46"/>
        <end position="443"/>
    </location>
</feature>
<keyword evidence="7" id="KW-0406">Ion transport</keyword>
<accession>A0ABD3SWP0</accession>
<evidence type="ECO:0000313" key="14">
    <source>
        <dbReference type="EMBL" id="KAL3829041.1"/>
    </source>
</evidence>
<evidence type="ECO:0000259" key="13">
    <source>
        <dbReference type="Pfam" id="PF23259"/>
    </source>
</evidence>
<reference evidence="14 15" key="1">
    <citation type="submission" date="2024-12" db="EMBL/GenBank/DDBJ databases">
        <title>The unique morphological basis and parallel evolutionary history of personate flowers in Penstemon.</title>
        <authorList>
            <person name="Depatie T.H."/>
            <person name="Wessinger C.A."/>
        </authorList>
    </citation>
    <scope>NUCLEOTIDE SEQUENCE [LARGE SCALE GENOMIC DNA]</scope>
    <source>
        <strain evidence="14">WTNN_2</strain>
        <tissue evidence="14">Leaf</tissue>
    </source>
</reference>
<evidence type="ECO:0000313" key="15">
    <source>
        <dbReference type="Proteomes" id="UP001634393"/>
    </source>
</evidence>
<feature type="transmembrane region" description="Helical" evidence="10">
    <location>
        <begin position="345"/>
        <end position="365"/>
    </location>
</feature>
<evidence type="ECO:0000256" key="2">
    <source>
        <dbReference type="ARBA" id="ARBA00022448"/>
    </source>
</evidence>
<evidence type="ECO:0000256" key="6">
    <source>
        <dbReference type="ARBA" id="ARBA00022989"/>
    </source>
</evidence>
<feature type="transmembrane region" description="Helical" evidence="10">
    <location>
        <begin position="425"/>
        <end position="446"/>
    </location>
</feature>
<feature type="transmembrane region" description="Helical" evidence="10">
    <location>
        <begin position="98"/>
        <end position="115"/>
    </location>
</feature>
<feature type="transmembrane region" description="Helical" evidence="10">
    <location>
        <begin position="163"/>
        <end position="183"/>
    </location>
</feature>
<feature type="domain" description="Cation/H(+) antiporter C-terminal" evidence="13">
    <location>
        <begin position="639"/>
        <end position="780"/>
    </location>
</feature>
<dbReference type="EMBL" id="JBJXBP010000005">
    <property type="protein sequence ID" value="KAL3829041.1"/>
    <property type="molecule type" value="Genomic_DNA"/>
</dbReference>
<organism evidence="14 15">
    <name type="scientific">Penstemon smallii</name>
    <dbReference type="NCBI Taxonomy" id="265156"/>
    <lineage>
        <taxon>Eukaryota</taxon>
        <taxon>Viridiplantae</taxon>
        <taxon>Streptophyta</taxon>
        <taxon>Embryophyta</taxon>
        <taxon>Tracheophyta</taxon>
        <taxon>Spermatophyta</taxon>
        <taxon>Magnoliopsida</taxon>
        <taxon>eudicotyledons</taxon>
        <taxon>Gunneridae</taxon>
        <taxon>Pentapetalae</taxon>
        <taxon>asterids</taxon>
        <taxon>lamiids</taxon>
        <taxon>Lamiales</taxon>
        <taxon>Plantaginaceae</taxon>
        <taxon>Cheloneae</taxon>
        <taxon>Penstemon</taxon>
    </lineage>
</organism>
<name>A0ABD3SWP0_9LAMI</name>
<evidence type="ECO:0000259" key="11">
    <source>
        <dbReference type="Pfam" id="PF00999"/>
    </source>
</evidence>
<evidence type="ECO:0000256" key="3">
    <source>
        <dbReference type="ARBA" id="ARBA00022538"/>
    </source>
</evidence>
<evidence type="ECO:0000259" key="12">
    <source>
        <dbReference type="Pfam" id="PF23256"/>
    </source>
</evidence>
<feature type="transmembrane region" description="Helical" evidence="10">
    <location>
        <begin position="61"/>
        <end position="78"/>
    </location>
</feature>
<dbReference type="Pfam" id="PF00999">
    <property type="entry name" value="Na_H_Exchanger"/>
    <property type="match status" value="1"/>
</dbReference>
<dbReference type="Pfam" id="PF23256">
    <property type="entry name" value="CHX17_2nd"/>
    <property type="match status" value="1"/>
</dbReference>
<dbReference type="InterPro" id="IPR050794">
    <property type="entry name" value="CPA2_transporter"/>
</dbReference>
<protein>
    <submittedName>
        <fullName evidence="14">Uncharacterized protein</fullName>
    </submittedName>
</protein>
<gene>
    <name evidence="14" type="ORF">ACJIZ3_017843</name>
</gene>
<sequence>MNESVVDARICYLHDHRQSRGWFFGDSPFSFDTPLLLIQLSLSASVTATLQRFFTPLGQSVFISQILAGFILGPSLLGKNSAFKDLIFPVSSFYIVDTFAYFGVMFFLFIIGVKTDLSLIQKSGKKAVAIGVSAFLTPLLFNFVLGEFLIYSTPMEPRLHRSILWIASFQALSSFHVIVCLLADLKLMNSELGRLAISSSMISGMCSWIWAVIVFTGRQGVRIKKWSTFILMLSFLGIMVLLAVYVFRPIVLWMARSTSNGKSLRESHVTAIFVMVLLSALFGEFFGQHFLFGPVILGLLVPDGPPLGSALVNKLELFVTSIILPIFFVVSGARIDFSAISLRNFAIIEFLAIFALIWKVGGVMLPSIYCKMPIPDAFYLGLIFGNQGIIEVLVLEHAQSLEYFQLLKCIIALKLVALIDRQSYSIMVFSIVLFTGILAPILKFLYNPSKRYTSGEAMTIQYANQYTELRVLACVHYQDHTTSILNLFEATNPERQSPICFYVVHLLDLGGRSAPVLVAHHPGARNSHSHESEHIINALRFFEHENRGKVTIYPFTAISPYASMHDDICLLAAEKRVCLVIVLFHKHPLIHVPEVEANSIRTVNHNIINNSPCSVGILIDRGAMNCNASILSRTEVYQIGVFFLGGPDDREALAYACRMAKHPNICLSLVRFVDDDMGNYYMNDVEQDIDMINEYREANVKNEHSLYREESVKDSMGLISVVRSIERSFNLILVGRRHDENSPLLAGLNDWNEFPELGCIGDMLVSLDSDSKVSILVVQQALSIQNGFDEYFGQDSSANVDMNWNDVRVWPASRGPM</sequence>
<dbReference type="PANTHER" id="PTHR32468">
    <property type="entry name" value="CATION/H + ANTIPORTER"/>
    <property type="match status" value="1"/>
</dbReference>
<keyword evidence="3" id="KW-0633">Potassium transport</keyword>
<dbReference type="GO" id="GO:0016020">
    <property type="term" value="C:membrane"/>
    <property type="evidence" value="ECO:0007669"/>
    <property type="project" value="UniProtKB-SubCell"/>
</dbReference>
<dbReference type="InterPro" id="IPR038770">
    <property type="entry name" value="Na+/solute_symporter_sf"/>
</dbReference>
<dbReference type="Gene3D" id="1.20.1530.20">
    <property type="match status" value="1"/>
</dbReference>
<feature type="transmembrane region" description="Helical" evidence="10">
    <location>
        <begin position="311"/>
        <end position="333"/>
    </location>
</feature>
<keyword evidence="8 10" id="KW-0472">Membrane</keyword>
<comment type="similarity">
    <text evidence="9">Belongs to the monovalent cation:proton antiporter 2 (CPA2) transporter (TC 2.A.37) family. CHX (TC 2.A.37.4) subfamily.</text>
</comment>
<keyword evidence="15" id="KW-1185">Reference proteome</keyword>
<proteinExistence type="inferred from homology"/>
<dbReference type="Pfam" id="PF23259">
    <property type="entry name" value="CHX17_C"/>
    <property type="match status" value="1"/>
</dbReference>
<dbReference type="PANTHER" id="PTHR32468:SF66">
    <property type="entry name" value="CATION_H+ EXCHANGER DOMAIN-CONTAINING PROTEIN"/>
    <property type="match status" value="1"/>
</dbReference>
<feature type="transmembrane region" description="Helical" evidence="10">
    <location>
        <begin position="127"/>
        <end position="151"/>
    </location>
</feature>
<evidence type="ECO:0000256" key="8">
    <source>
        <dbReference type="ARBA" id="ARBA00023136"/>
    </source>
</evidence>
<keyword evidence="2" id="KW-0813">Transport</keyword>
<dbReference type="AlphaFoldDB" id="A0ABD3SWP0"/>
<dbReference type="GO" id="GO:0006813">
    <property type="term" value="P:potassium ion transport"/>
    <property type="evidence" value="ECO:0007669"/>
    <property type="project" value="UniProtKB-KW"/>
</dbReference>
<evidence type="ECO:0000256" key="7">
    <source>
        <dbReference type="ARBA" id="ARBA00023065"/>
    </source>
</evidence>
<dbReference type="InterPro" id="IPR006153">
    <property type="entry name" value="Cation/H_exchanger_TM"/>
</dbReference>
<dbReference type="InterPro" id="IPR057291">
    <property type="entry name" value="CHX17_2nd"/>
</dbReference>
<feature type="domain" description="Cation/H(+) antiporter central" evidence="12">
    <location>
        <begin position="500"/>
        <end position="623"/>
    </location>
</feature>
<comment type="caution">
    <text evidence="14">The sequence shown here is derived from an EMBL/GenBank/DDBJ whole genome shotgun (WGS) entry which is preliminary data.</text>
</comment>
<evidence type="ECO:0000256" key="9">
    <source>
        <dbReference type="ARBA" id="ARBA00038341"/>
    </source>
</evidence>
<evidence type="ECO:0000256" key="1">
    <source>
        <dbReference type="ARBA" id="ARBA00004141"/>
    </source>
</evidence>
<keyword evidence="4 10" id="KW-0812">Transmembrane</keyword>
<feature type="transmembrane region" description="Helical" evidence="10">
    <location>
        <begin position="229"/>
        <end position="247"/>
    </location>
</feature>
<evidence type="ECO:0000256" key="4">
    <source>
        <dbReference type="ARBA" id="ARBA00022692"/>
    </source>
</evidence>
<comment type="subcellular location">
    <subcellularLocation>
        <location evidence="1">Membrane</location>
        <topology evidence="1">Multi-pass membrane protein</topology>
    </subcellularLocation>
</comment>
<keyword evidence="6 10" id="KW-1133">Transmembrane helix</keyword>
<keyword evidence="5" id="KW-0630">Potassium</keyword>
<evidence type="ECO:0000256" key="5">
    <source>
        <dbReference type="ARBA" id="ARBA00022958"/>
    </source>
</evidence>
<feature type="transmembrane region" description="Helical" evidence="10">
    <location>
        <begin position="268"/>
        <end position="291"/>
    </location>
</feature>
<dbReference type="InterPro" id="IPR057290">
    <property type="entry name" value="CHX17_C"/>
</dbReference>
<feature type="transmembrane region" description="Helical" evidence="10">
    <location>
        <begin position="195"/>
        <end position="217"/>
    </location>
</feature>
<dbReference type="Proteomes" id="UP001634393">
    <property type="component" value="Unassembled WGS sequence"/>
</dbReference>
<evidence type="ECO:0000256" key="10">
    <source>
        <dbReference type="SAM" id="Phobius"/>
    </source>
</evidence>